<dbReference type="RefSeq" id="WP_262428760.1">
    <property type="nucleotide sequence ID" value="NZ_JACRTG010000008.1"/>
</dbReference>
<evidence type="ECO:0000256" key="1">
    <source>
        <dbReference type="ARBA" id="ARBA00008061"/>
    </source>
</evidence>
<dbReference type="Proteomes" id="UP000601171">
    <property type="component" value="Unassembled WGS sequence"/>
</dbReference>
<reference evidence="3" key="1">
    <citation type="submission" date="2020-08" db="EMBL/GenBank/DDBJ databases">
        <title>Genome public.</title>
        <authorList>
            <person name="Liu C."/>
            <person name="Sun Q."/>
        </authorList>
    </citation>
    <scope>NUCLEOTIDE SEQUENCE</scope>
    <source>
        <strain evidence="3">BX21</strain>
    </source>
</reference>
<dbReference type="EC" id="3.2.1.41" evidence="3"/>
<keyword evidence="3" id="KW-0378">Hydrolase</keyword>
<dbReference type="InterPro" id="IPR013783">
    <property type="entry name" value="Ig-like_fold"/>
</dbReference>
<dbReference type="CDD" id="cd11341">
    <property type="entry name" value="AmyAc_Pullulanase_LD-like"/>
    <property type="match status" value="1"/>
</dbReference>
<dbReference type="Gene3D" id="2.60.40.10">
    <property type="entry name" value="Immunoglobulins"/>
    <property type="match status" value="1"/>
</dbReference>
<dbReference type="GO" id="GO:0005975">
    <property type="term" value="P:carbohydrate metabolic process"/>
    <property type="evidence" value="ECO:0007669"/>
    <property type="project" value="InterPro"/>
</dbReference>
<comment type="caution">
    <text evidence="3">The sequence shown here is derived from an EMBL/GenBank/DDBJ whole genome shotgun (WGS) entry which is preliminary data.</text>
</comment>
<dbReference type="Pfam" id="PF00128">
    <property type="entry name" value="Alpha-amylase"/>
    <property type="match status" value="2"/>
</dbReference>
<evidence type="ECO:0000259" key="2">
    <source>
        <dbReference type="SMART" id="SM00642"/>
    </source>
</evidence>
<dbReference type="AlphaFoldDB" id="A0A926EW26"/>
<evidence type="ECO:0000313" key="3">
    <source>
        <dbReference type="EMBL" id="MBC8587290.1"/>
    </source>
</evidence>
<organism evidence="3 4">
    <name type="scientific">Paratissierella segnis</name>
    <dbReference type="NCBI Taxonomy" id="2763679"/>
    <lineage>
        <taxon>Bacteria</taxon>
        <taxon>Bacillati</taxon>
        <taxon>Bacillota</taxon>
        <taxon>Tissierellia</taxon>
        <taxon>Tissierellales</taxon>
        <taxon>Tissierellaceae</taxon>
        <taxon>Paratissierella</taxon>
    </lineage>
</organism>
<dbReference type="InterPro" id="IPR011840">
    <property type="entry name" value="PulA_typeI"/>
</dbReference>
<dbReference type="GO" id="GO:0051060">
    <property type="term" value="F:pullulanase activity"/>
    <property type="evidence" value="ECO:0007669"/>
    <property type="project" value="UniProtKB-EC"/>
</dbReference>
<dbReference type="NCBIfam" id="TIGR02104">
    <property type="entry name" value="pulA_typeI"/>
    <property type="match status" value="1"/>
</dbReference>
<dbReference type="InterPro" id="IPR004193">
    <property type="entry name" value="Glyco_hydro_13_N"/>
</dbReference>
<dbReference type="SUPFAM" id="SSF51445">
    <property type="entry name" value="(Trans)glycosidases"/>
    <property type="match status" value="1"/>
</dbReference>
<dbReference type="InterPro" id="IPR017853">
    <property type="entry name" value="GH"/>
</dbReference>
<comment type="similarity">
    <text evidence="1">Belongs to the glycosyl hydrolase 13 family.</text>
</comment>
<name>A0A926EW26_9FIRM</name>
<feature type="domain" description="Glycosyl hydrolase family 13 catalytic" evidence="2">
    <location>
        <begin position="129"/>
        <end position="518"/>
    </location>
</feature>
<dbReference type="InterPro" id="IPR014756">
    <property type="entry name" value="Ig_E-set"/>
</dbReference>
<keyword evidence="4" id="KW-1185">Reference proteome</keyword>
<dbReference type="EMBL" id="JACRTG010000008">
    <property type="protein sequence ID" value="MBC8587290.1"/>
    <property type="molecule type" value="Genomic_DNA"/>
</dbReference>
<dbReference type="InterPro" id="IPR006047">
    <property type="entry name" value="GH13_cat_dom"/>
</dbReference>
<evidence type="ECO:0000313" key="4">
    <source>
        <dbReference type="Proteomes" id="UP000601171"/>
    </source>
</evidence>
<dbReference type="CDD" id="cd02860">
    <property type="entry name" value="E_set_Pullulanase"/>
    <property type="match status" value="1"/>
</dbReference>
<dbReference type="PANTHER" id="PTHR43002">
    <property type="entry name" value="GLYCOGEN DEBRANCHING ENZYME"/>
    <property type="match status" value="1"/>
</dbReference>
<dbReference type="Pfam" id="PF02922">
    <property type="entry name" value="CBM_48"/>
    <property type="match status" value="1"/>
</dbReference>
<keyword evidence="3" id="KW-0326">Glycosidase</keyword>
<dbReference type="SUPFAM" id="SSF81296">
    <property type="entry name" value="E set domains"/>
    <property type="match status" value="1"/>
</dbReference>
<proteinExistence type="inferred from homology"/>
<sequence length="645" mass="75107">MQYDKFPITNKKLGITYTPQQTTFRIWSPLREKIELLIYPDASSIRRRSYQMIKYEDGVHETTIEGDLKDYFYTYLIKGKWEVTDPYSIACSINSIRSSIINLRDTNPEGWDTPFIPSNNANCDAIIYEVHIKDFTVHPSSKVKHGGKYLGFIEDKMLNHLKGLGVTHIHLMPIFDFITVREDKEFFLNEDNYSWGYDPELYNVPEGSYSTDSSNPICRIKELKMLIMELHKSGFKVIMDVVYNHTYRNYNSNLNIIMPGYYYRSYEDGRFSNGSGCGNELATERPMVQKFIIDSLKYWISEYKIDGFRFDLMALIDIDTIKEAIIQLKEINPHIFIYGEPWIGGNTSLPEDLQTTKGKQKNLPFAFFNDDFRNAIKGDNDGEEKGFIQGNQDLKVQVETGITGSICYDDVHNGFTENPCESINYINSHDNLIITDKIANVFPSLDNEGIKRFSKLAFSILFTSQGIPLIHAGNEFLRSKNMIHNSYNSPLSINAIDWALKEKNMDFYNYFKDLIRLRKSYREFRLEKAEDIRNKLKFIDHPKNFGIIAYTIFIEEGKYFLIIHNANRHNLYISIISVKSHLKDKYGYSFTELKLTPIFDVDGLVDENIEMKNENEYEYENEIEVPYLCTVVYEIHAPANFKSLI</sequence>
<dbReference type="Gene3D" id="3.20.20.80">
    <property type="entry name" value="Glycosidases"/>
    <property type="match status" value="1"/>
</dbReference>
<accession>A0A926EW26</accession>
<dbReference type="SMART" id="SM00642">
    <property type="entry name" value="Aamy"/>
    <property type="match status" value="1"/>
</dbReference>
<gene>
    <name evidence="3" type="primary">pulA</name>
    <name evidence="3" type="ORF">H8707_03415</name>
</gene>
<protein>
    <submittedName>
        <fullName evidence="3">Type I pullulanase</fullName>
        <ecNumber evidence="3">3.2.1.41</ecNumber>
    </submittedName>
</protein>